<sequence>MKSRLPRSTRNTMLSHDVRHSTDTGHAGPAQRPGMLVAILRRPGLARELTLVVMAKVAILLVFKYTLFSHPQAPHMELPPAQVAQALLSVPASHPPALGDHHDK</sequence>
<organism evidence="3 4">
    <name type="scientific">Mycetohabitans rhizoxinica (strain DSM 19002 / CIP 109453 / HKI 454)</name>
    <name type="common">Paraburkholderia rhizoxinica</name>
    <dbReference type="NCBI Taxonomy" id="882378"/>
    <lineage>
        <taxon>Bacteria</taxon>
        <taxon>Pseudomonadati</taxon>
        <taxon>Pseudomonadota</taxon>
        <taxon>Betaproteobacteria</taxon>
        <taxon>Burkholderiales</taxon>
        <taxon>Burkholderiaceae</taxon>
        <taxon>Mycetohabitans</taxon>
    </lineage>
</organism>
<evidence type="ECO:0000313" key="4">
    <source>
        <dbReference type="Proteomes" id="UP000007437"/>
    </source>
</evidence>
<dbReference type="eggNOG" id="ENOG5031763">
    <property type="taxonomic scope" value="Bacteria"/>
</dbReference>
<protein>
    <submittedName>
        <fullName evidence="3">Uncharacterized protein</fullName>
    </submittedName>
</protein>
<proteinExistence type="predicted"/>
<evidence type="ECO:0000313" key="3">
    <source>
        <dbReference type="EMBL" id="CBW76150.1"/>
    </source>
</evidence>
<accession>E5ALX9</accession>
<dbReference type="KEGG" id="brh:RBRH_02169"/>
<dbReference type="AlphaFoldDB" id="E5ALX9"/>
<reference evidence="3 4" key="1">
    <citation type="journal article" date="2011" name="J. Bacteriol.">
        <title>Complete genome sequence of Burkholderia rhizoxinica, an endosymbiont of Rhizopus microsporus.</title>
        <authorList>
            <person name="Lackner G."/>
            <person name="Moebius N."/>
            <person name="Partida-Martinez L."/>
            <person name="Hertweck C."/>
        </authorList>
    </citation>
    <scope>NUCLEOTIDE SEQUENCE [LARGE SCALE GENOMIC DNA]</scope>
    <source>
        <strain evidence="4">DSM 19002 / CIP 109453 / HKI 454</strain>
    </source>
</reference>
<dbReference type="STRING" id="882378.RBRH_02169"/>
<dbReference type="InterPro" id="IPR054636">
    <property type="entry name" value="CydP"/>
</dbReference>
<keyword evidence="2" id="KW-0812">Transmembrane</keyword>
<dbReference type="Proteomes" id="UP000007437">
    <property type="component" value="Chromosome"/>
</dbReference>
<dbReference type="EMBL" id="FR687359">
    <property type="protein sequence ID" value="CBW76150.1"/>
    <property type="molecule type" value="Genomic_DNA"/>
</dbReference>
<dbReference type="HOGENOM" id="CLU_2244916_0_0_4"/>
<name>E5ALX9_MYCRK</name>
<evidence type="ECO:0000256" key="1">
    <source>
        <dbReference type="SAM" id="MobiDB-lite"/>
    </source>
</evidence>
<feature type="region of interest" description="Disordered" evidence="1">
    <location>
        <begin position="1"/>
        <end position="31"/>
    </location>
</feature>
<keyword evidence="2" id="KW-1133">Transmembrane helix</keyword>
<gene>
    <name evidence="3" type="ordered locus">RBRH_02169</name>
</gene>
<keyword evidence="2" id="KW-0472">Membrane</keyword>
<feature type="transmembrane region" description="Helical" evidence="2">
    <location>
        <begin position="49"/>
        <end position="68"/>
    </location>
</feature>
<dbReference type="NCBIfam" id="NF045611">
    <property type="entry name" value="small_CydP"/>
    <property type="match status" value="1"/>
</dbReference>
<evidence type="ECO:0000256" key="2">
    <source>
        <dbReference type="SAM" id="Phobius"/>
    </source>
</evidence>